<name>A0A4R6UHG7_9GAMM</name>
<dbReference type="PANTHER" id="PTHR43022">
    <property type="entry name" value="PROTEIN SMF"/>
    <property type="match status" value="1"/>
</dbReference>
<dbReference type="Gene3D" id="3.40.50.450">
    <property type="match status" value="1"/>
</dbReference>
<dbReference type="Pfam" id="PF17782">
    <property type="entry name" value="WHD_DprA"/>
    <property type="match status" value="1"/>
</dbReference>
<evidence type="ECO:0000259" key="3">
    <source>
        <dbReference type="Pfam" id="PF17782"/>
    </source>
</evidence>
<evidence type="ECO:0000256" key="1">
    <source>
        <dbReference type="ARBA" id="ARBA00006525"/>
    </source>
</evidence>
<sequence length="349" mass="37501">MSKHLEAWIALGLHSALCRPWFEGPVPADDVAPGPLLAARKEKLENLDAYIEQTLNWQAPNRHLLTWASPHYPTLLRQIPDPPPLLYVTGDLQALSGPQLAIVGSRKPTPTGRDNAEAFAKALAEMGLAITSGLALGIDAAAHQGALAGKGVTIAIAGTGVDRVYPAQHRKLAHQIVESGGCLVSEYPLGSPPLPHQFPRRNRIISGLSVGTLVVEAALSSGSLITARQALEQGREVFAIPGSIHNPMAKGCHQLIRQGAKLVETAQDILEELAVLLGQQLQQLELVPVSEPESETDDPLLQQMGWDPVDTDTLIERLGWPAEQVAEQLLALELDGRVQAVPGGFLRRR</sequence>
<dbReference type="Proteomes" id="UP000295375">
    <property type="component" value="Unassembled WGS sequence"/>
</dbReference>
<evidence type="ECO:0000259" key="2">
    <source>
        <dbReference type="Pfam" id="PF02481"/>
    </source>
</evidence>
<evidence type="ECO:0000313" key="5">
    <source>
        <dbReference type="Proteomes" id="UP000295375"/>
    </source>
</evidence>
<dbReference type="AlphaFoldDB" id="A0A4R6UHG7"/>
<organism evidence="4 5">
    <name type="scientific">Permianibacter aggregans</name>
    <dbReference type="NCBI Taxonomy" id="1510150"/>
    <lineage>
        <taxon>Bacteria</taxon>
        <taxon>Pseudomonadati</taxon>
        <taxon>Pseudomonadota</taxon>
        <taxon>Gammaproteobacteria</taxon>
        <taxon>Pseudomonadales</taxon>
        <taxon>Pseudomonadaceae</taxon>
        <taxon>Permianibacter</taxon>
    </lineage>
</organism>
<gene>
    <name evidence="4" type="ORF">EV696_11463</name>
</gene>
<dbReference type="InterPro" id="IPR057666">
    <property type="entry name" value="DrpA_SLOG"/>
</dbReference>
<proteinExistence type="inferred from homology"/>
<dbReference type="SUPFAM" id="SSF102405">
    <property type="entry name" value="MCP/YpsA-like"/>
    <property type="match status" value="1"/>
</dbReference>
<accession>A0A4R6UHG7</accession>
<dbReference type="InterPro" id="IPR036388">
    <property type="entry name" value="WH-like_DNA-bd_sf"/>
</dbReference>
<protein>
    <submittedName>
        <fullName evidence="4">DNA protecting protein DprA</fullName>
    </submittedName>
</protein>
<dbReference type="OrthoDB" id="9785707at2"/>
<feature type="domain" description="DprA winged helix" evidence="3">
    <location>
        <begin position="290"/>
        <end position="344"/>
    </location>
</feature>
<dbReference type="InterPro" id="IPR003488">
    <property type="entry name" value="DprA"/>
</dbReference>
<dbReference type="Gene3D" id="1.10.10.10">
    <property type="entry name" value="Winged helix-like DNA-binding domain superfamily/Winged helix DNA-binding domain"/>
    <property type="match status" value="1"/>
</dbReference>
<comment type="caution">
    <text evidence="4">The sequence shown here is derived from an EMBL/GenBank/DDBJ whole genome shotgun (WGS) entry which is preliminary data.</text>
</comment>
<dbReference type="InterPro" id="IPR041614">
    <property type="entry name" value="DprA_WH"/>
</dbReference>
<comment type="similarity">
    <text evidence="1">Belongs to the DprA/Smf family.</text>
</comment>
<evidence type="ECO:0000313" key="4">
    <source>
        <dbReference type="EMBL" id="TDQ46278.1"/>
    </source>
</evidence>
<dbReference type="PANTHER" id="PTHR43022:SF1">
    <property type="entry name" value="PROTEIN SMF"/>
    <property type="match status" value="1"/>
</dbReference>
<dbReference type="Pfam" id="PF02481">
    <property type="entry name" value="DNA_processg_A"/>
    <property type="match status" value="1"/>
</dbReference>
<feature type="domain" description="Smf/DprA SLOG" evidence="2">
    <location>
        <begin position="64"/>
        <end position="273"/>
    </location>
</feature>
<dbReference type="EMBL" id="SNYM01000014">
    <property type="protein sequence ID" value="TDQ46278.1"/>
    <property type="molecule type" value="Genomic_DNA"/>
</dbReference>
<reference evidence="4 5" key="1">
    <citation type="submission" date="2019-03" db="EMBL/GenBank/DDBJ databases">
        <title>Genomic Encyclopedia of Type Strains, Phase IV (KMG-IV): sequencing the most valuable type-strain genomes for metagenomic binning, comparative biology and taxonomic classification.</title>
        <authorList>
            <person name="Goeker M."/>
        </authorList>
    </citation>
    <scope>NUCLEOTIDE SEQUENCE [LARGE SCALE GENOMIC DNA]</scope>
    <source>
        <strain evidence="4 5">DSM 103792</strain>
    </source>
</reference>
<keyword evidence="5" id="KW-1185">Reference proteome</keyword>
<dbReference type="NCBIfam" id="TIGR00732">
    <property type="entry name" value="dprA"/>
    <property type="match status" value="1"/>
</dbReference>
<dbReference type="RefSeq" id="WP_133591987.1">
    <property type="nucleotide sequence ID" value="NZ_CP037953.1"/>
</dbReference>
<dbReference type="GO" id="GO:0009294">
    <property type="term" value="P:DNA-mediated transformation"/>
    <property type="evidence" value="ECO:0007669"/>
    <property type="project" value="InterPro"/>
</dbReference>